<dbReference type="RefSeq" id="WP_186808469.1">
    <property type="nucleotide sequence ID" value="NZ_BJUD01000009.1"/>
</dbReference>
<name>A0A0R2KZM4_9LACO</name>
<dbReference type="PATRIC" id="fig|348151.3.peg.482"/>
<accession>A0A0R2KZM4</accession>
<evidence type="ECO:0000313" key="1">
    <source>
        <dbReference type="EMBL" id="GEK28416.1"/>
    </source>
</evidence>
<dbReference type="AlphaFoldDB" id="A0A0R2KZM4"/>
<dbReference type="Proteomes" id="UP000321429">
    <property type="component" value="Unassembled WGS sequence"/>
</dbReference>
<proteinExistence type="predicted"/>
<gene>
    <name evidence="2" type="ORF">IV55_GL000474</name>
    <name evidence="1" type="ORF">LSI01_07270</name>
</gene>
<dbReference type="EMBL" id="BJUD01000009">
    <property type="protein sequence ID" value="GEK28416.1"/>
    <property type="molecule type" value="Genomic_DNA"/>
</dbReference>
<evidence type="ECO:0000313" key="2">
    <source>
        <dbReference type="EMBL" id="KRN94704.1"/>
    </source>
</evidence>
<protein>
    <recommendedName>
        <fullName evidence="5">Acetyl-CoA carboxylase</fullName>
    </recommendedName>
</protein>
<reference evidence="2 3" key="1">
    <citation type="journal article" date="2015" name="Genome Announc.">
        <title>Expanding the biotechnology potential of lactobacilli through comparative genomics of 213 strains and associated genera.</title>
        <authorList>
            <person name="Sun Z."/>
            <person name="Harris H.M."/>
            <person name="McCann A."/>
            <person name="Guo C."/>
            <person name="Argimon S."/>
            <person name="Zhang W."/>
            <person name="Yang X."/>
            <person name="Jeffery I.B."/>
            <person name="Cooney J.C."/>
            <person name="Kagawa T.F."/>
            <person name="Liu W."/>
            <person name="Song Y."/>
            <person name="Salvetti E."/>
            <person name="Wrobel A."/>
            <person name="Rasinkangas P."/>
            <person name="Parkhill J."/>
            <person name="Rea M.C."/>
            <person name="O'Sullivan O."/>
            <person name="Ritari J."/>
            <person name="Douillard F.P."/>
            <person name="Paul Ross R."/>
            <person name="Yang R."/>
            <person name="Briner A.E."/>
            <person name="Felis G.E."/>
            <person name="de Vos W.M."/>
            <person name="Barrangou R."/>
            <person name="Klaenhammer T.R."/>
            <person name="Caufield P.W."/>
            <person name="Cui Y."/>
            <person name="Zhang H."/>
            <person name="O'Toole P.W."/>
        </authorList>
    </citation>
    <scope>NUCLEOTIDE SEQUENCE [LARGE SCALE GENOMIC DNA]</scope>
    <source>
        <strain evidence="2 3">DSM 22696</strain>
    </source>
</reference>
<sequence length="106" mass="12883">MISDLQVITKRLDALFVRKRNVRYWLQVVDDPYDQTYNFFFDSRLKGHREKSVPLHTITHYDLAYLETVIISLKKHTQLSVLYEGFTGQHWPSNYNIIQKRRHWDE</sequence>
<evidence type="ECO:0008006" key="5">
    <source>
        <dbReference type="Google" id="ProtNLM"/>
    </source>
</evidence>
<evidence type="ECO:0000313" key="3">
    <source>
        <dbReference type="Proteomes" id="UP000051139"/>
    </source>
</evidence>
<comment type="caution">
    <text evidence="2">The sequence shown here is derived from an EMBL/GenBank/DDBJ whole genome shotgun (WGS) entry which is preliminary data.</text>
</comment>
<dbReference type="Proteomes" id="UP000051139">
    <property type="component" value="Unassembled WGS sequence"/>
</dbReference>
<evidence type="ECO:0000313" key="4">
    <source>
        <dbReference type="Proteomes" id="UP000321429"/>
    </source>
</evidence>
<organism evidence="2 3">
    <name type="scientific">Furfurilactobacillus siliginis</name>
    <dbReference type="NCBI Taxonomy" id="348151"/>
    <lineage>
        <taxon>Bacteria</taxon>
        <taxon>Bacillati</taxon>
        <taxon>Bacillota</taxon>
        <taxon>Bacilli</taxon>
        <taxon>Lactobacillales</taxon>
        <taxon>Lactobacillaceae</taxon>
        <taxon>Furfurilactobacillus</taxon>
    </lineage>
</organism>
<dbReference type="EMBL" id="JQCB01000013">
    <property type="protein sequence ID" value="KRN94704.1"/>
    <property type="molecule type" value="Genomic_DNA"/>
</dbReference>
<keyword evidence="3" id="KW-1185">Reference proteome</keyword>
<reference evidence="1 4" key="2">
    <citation type="submission" date="2019-07" db="EMBL/GenBank/DDBJ databases">
        <title>Whole genome shotgun sequence of Lactobacillus siliginis NBRC 101315.</title>
        <authorList>
            <person name="Hosoyama A."/>
            <person name="Uohara A."/>
            <person name="Ohji S."/>
            <person name="Ichikawa N."/>
        </authorList>
    </citation>
    <scope>NUCLEOTIDE SEQUENCE [LARGE SCALE GENOMIC DNA]</scope>
    <source>
        <strain evidence="1 4">NBRC 101315</strain>
    </source>
</reference>
<dbReference type="STRING" id="348151.IV55_GL000474"/>